<keyword evidence="2" id="KW-1185">Reference proteome</keyword>
<comment type="caution">
    <text evidence="1">The sequence shown here is derived from an EMBL/GenBank/DDBJ whole genome shotgun (WGS) entry which is preliminary data.</text>
</comment>
<organism evidence="1 2">
    <name type="scientific">Pectobacterium versatile</name>
    <dbReference type="NCBI Taxonomy" id="2488639"/>
    <lineage>
        <taxon>Bacteria</taxon>
        <taxon>Pseudomonadati</taxon>
        <taxon>Pseudomonadota</taxon>
        <taxon>Gammaproteobacteria</taxon>
        <taxon>Enterobacterales</taxon>
        <taxon>Pectobacteriaceae</taxon>
        <taxon>Pectobacterium</taxon>
    </lineage>
</organism>
<protein>
    <recommendedName>
        <fullName evidence="3">Phage protein</fullName>
    </recommendedName>
</protein>
<reference evidence="1 2" key="1">
    <citation type="submission" date="2024-03" db="EMBL/GenBank/DDBJ databases">
        <title>Analysis of soft rot Pectobacteriaceae population diversity in US potato growing regions between 2016 and 2022.</title>
        <authorList>
            <person name="Ma X."/>
            <person name="Zhang X."/>
            <person name="Stodghill P."/>
            <person name="Rioux R."/>
            <person name="Babler B."/>
            <person name="Shrestha S."/>
            <person name="Babler B."/>
            <person name="Rivedal H."/>
            <person name="Frost K."/>
            <person name="Hao J."/>
            <person name="Secor G."/>
            <person name="Swingle B."/>
        </authorList>
    </citation>
    <scope>NUCLEOTIDE SEQUENCE [LARGE SCALE GENOMIC DNA]</scope>
    <source>
        <strain evidence="1 2">UMSS2</strain>
    </source>
</reference>
<name>A0ABU8K0D8_9GAMM</name>
<evidence type="ECO:0008006" key="3">
    <source>
        <dbReference type="Google" id="ProtNLM"/>
    </source>
</evidence>
<dbReference type="Proteomes" id="UP001313132">
    <property type="component" value="Unassembled WGS sequence"/>
</dbReference>
<dbReference type="EMBL" id="JBBBON010000008">
    <property type="protein sequence ID" value="MEI7102894.1"/>
    <property type="molecule type" value="Genomic_DNA"/>
</dbReference>
<evidence type="ECO:0000313" key="2">
    <source>
        <dbReference type="Proteomes" id="UP001313132"/>
    </source>
</evidence>
<sequence length="40" mass="4415">MEKIIKTDTLSEAENIKVELGGEVYFIEALTNCENIIAGD</sequence>
<accession>A0ABU8K0D8</accession>
<gene>
    <name evidence="1" type="ORF">WCT63_10585</name>
</gene>
<proteinExistence type="predicted"/>
<dbReference type="RefSeq" id="WP_264158862.1">
    <property type="nucleotide sequence ID" value="NZ_CP084654.1"/>
</dbReference>
<evidence type="ECO:0000313" key="1">
    <source>
        <dbReference type="EMBL" id="MEI7102894.1"/>
    </source>
</evidence>